<evidence type="ECO:0000256" key="15">
    <source>
        <dbReference type="HAMAP-Rule" id="MF_00158"/>
    </source>
</evidence>
<sequence length="281" mass="30181">MKVVTTREELRTARAALGGVGLVPTMGFLHDGHLSLVSRAKAENAAAAVSIFVNPTQFGPTEDLEAYPRDLDHDLDVLERAGTDLVWTPRVEDVYPAGFDTYVTPGGVADVLEGARRPGHFRGVATVVSILFHLVAPQRAYFGQKDAQQVAVIRQMVRDLGLPVEVVACPIVREQDGLAMSSRNTYLSDEDRPAALVLSRALRAADRAWTAGERDADALRAIMRGILAEEPRAQVDYVSVADPGSLTELSTVDAAVGALASLAVRVGRPRLIDNLVLAPRA</sequence>
<dbReference type="Gene3D" id="3.30.1300.10">
    <property type="entry name" value="Pantoate-beta-alanine ligase, C-terminal domain"/>
    <property type="match status" value="1"/>
</dbReference>
<keyword evidence="10 15" id="KW-0067">ATP-binding</keyword>
<dbReference type="InterPro" id="IPR042176">
    <property type="entry name" value="Pantoate_ligase_C"/>
</dbReference>
<dbReference type="RefSeq" id="WP_153572665.1">
    <property type="nucleotide sequence ID" value="NZ_CP045725.1"/>
</dbReference>
<dbReference type="GO" id="GO:0015940">
    <property type="term" value="P:pantothenate biosynthetic process"/>
    <property type="evidence" value="ECO:0007669"/>
    <property type="project" value="UniProtKB-UniRule"/>
</dbReference>
<gene>
    <name evidence="15" type="primary">panC</name>
    <name evidence="16" type="ORF">Rai3103_11120</name>
</gene>
<dbReference type="PANTHER" id="PTHR21299">
    <property type="entry name" value="CYTIDYLATE KINASE/PANTOATE-BETA-ALANINE LIGASE"/>
    <property type="match status" value="1"/>
</dbReference>
<evidence type="ECO:0000256" key="8">
    <source>
        <dbReference type="ARBA" id="ARBA00022655"/>
    </source>
</evidence>
<dbReference type="PANTHER" id="PTHR21299:SF1">
    <property type="entry name" value="PANTOATE--BETA-ALANINE LIGASE"/>
    <property type="match status" value="1"/>
</dbReference>
<feature type="binding site" evidence="15">
    <location>
        <position position="57"/>
    </location>
    <ligand>
        <name>beta-alanine</name>
        <dbReference type="ChEBI" id="CHEBI:57966"/>
    </ligand>
</feature>
<dbReference type="FunFam" id="3.40.50.620:FF:000114">
    <property type="entry name" value="Pantothenate synthetase"/>
    <property type="match status" value="1"/>
</dbReference>
<evidence type="ECO:0000256" key="7">
    <source>
        <dbReference type="ARBA" id="ARBA00022598"/>
    </source>
</evidence>
<dbReference type="SUPFAM" id="SSF52374">
    <property type="entry name" value="Nucleotidylyl transferase"/>
    <property type="match status" value="1"/>
</dbReference>
<name>A0A5Q2FIE8_9ACTN</name>
<dbReference type="GO" id="GO:0005829">
    <property type="term" value="C:cytosol"/>
    <property type="evidence" value="ECO:0007669"/>
    <property type="project" value="TreeGrafter"/>
</dbReference>
<dbReference type="UniPathway" id="UPA00028">
    <property type="reaction ID" value="UER00005"/>
</dbReference>
<comment type="subcellular location">
    <subcellularLocation>
        <location evidence="1 15">Cytoplasm</location>
    </subcellularLocation>
</comment>
<dbReference type="NCBIfam" id="TIGR00018">
    <property type="entry name" value="panC"/>
    <property type="match status" value="1"/>
</dbReference>
<reference evidence="16 17" key="1">
    <citation type="submission" date="2019-10" db="EMBL/GenBank/DDBJ databases">
        <title>Genomic analysis of Raineyella sp. CBA3103.</title>
        <authorList>
            <person name="Roh S.W."/>
        </authorList>
    </citation>
    <scope>NUCLEOTIDE SEQUENCE [LARGE SCALE GENOMIC DNA]</scope>
    <source>
        <strain evidence="16 17">CBA3103</strain>
    </source>
</reference>
<evidence type="ECO:0000256" key="11">
    <source>
        <dbReference type="ARBA" id="ARBA00032806"/>
    </source>
</evidence>
<evidence type="ECO:0000256" key="9">
    <source>
        <dbReference type="ARBA" id="ARBA00022741"/>
    </source>
</evidence>
<evidence type="ECO:0000256" key="10">
    <source>
        <dbReference type="ARBA" id="ARBA00022840"/>
    </source>
</evidence>
<evidence type="ECO:0000313" key="16">
    <source>
        <dbReference type="EMBL" id="QGF24136.1"/>
    </source>
</evidence>
<comment type="catalytic activity">
    <reaction evidence="12 15">
        <text>(R)-pantoate + beta-alanine + ATP = (R)-pantothenate + AMP + diphosphate + H(+)</text>
        <dbReference type="Rhea" id="RHEA:10912"/>
        <dbReference type="ChEBI" id="CHEBI:15378"/>
        <dbReference type="ChEBI" id="CHEBI:15980"/>
        <dbReference type="ChEBI" id="CHEBI:29032"/>
        <dbReference type="ChEBI" id="CHEBI:30616"/>
        <dbReference type="ChEBI" id="CHEBI:33019"/>
        <dbReference type="ChEBI" id="CHEBI:57966"/>
        <dbReference type="ChEBI" id="CHEBI:456215"/>
        <dbReference type="EC" id="6.3.2.1"/>
    </reaction>
</comment>
<comment type="subunit">
    <text evidence="15">Homodimer.</text>
</comment>
<evidence type="ECO:0000313" key="17">
    <source>
        <dbReference type="Proteomes" id="UP000386847"/>
    </source>
</evidence>
<evidence type="ECO:0000256" key="2">
    <source>
        <dbReference type="ARBA" id="ARBA00004990"/>
    </source>
</evidence>
<evidence type="ECO:0000256" key="12">
    <source>
        <dbReference type="ARBA" id="ARBA00048258"/>
    </source>
</evidence>
<proteinExistence type="inferred from homology"/>
<evidence type="ECO:0000256" key="3">
    <source>
        <dbReference type="ARBA" id="ARBA00009256"/>
    </source>
</evidence>
<protein>
    <recommendedName>
        <fullName evidence="5 15">Pantothenate synthetase</fullName>
        <shortName evidence="15">PS</shortName>
        <ecNumber evidence="4 15">6.3.2.1</ecNumber>
    </recommendedName>
    <alternativeName>
        <fullName evidence="14 15">Pantoate--beta-alanine ligase</fullName>
    </alternativeName>
    <alternativeName>
        <fullName evidence="11 15">Pantoate-activating enzyme</fullName>
    </alternativeName>
</protein>
<dbReference type="InterPro" id="IPR003721">
    <property type="entry name" value="Pantoate_ligase"/>
</dbReference>
<dbReference type="Proteomes" id="UP000386847">
    <property type="component" value="Chromosome"/>
</dbReference>
<keyword evidence="17" id="KW-1185">Reference proteome</keyword>
<dbReference type="CDD" id="cd00560">
    <property type="entry name" value="PanC"/>
    <property type="match status" value="1"/>
</dbReference>
<feature type="binding site" evidence="15">
    <location>
        <begin position="26"/>
        <end position="33"/>
    </location>
    <ligand>
        <name>ATP</name>
        <dbReference type="ChEBI" id="CHEBI:30616"/>
    </ligand>
</feature>
<feature type="binding site" evidence="15">
    <location>
        <position position="149"/>
    </location>
    <ligand>
        <name>(R)-pantoate</name>
        <dbReference type="ChEBI" id="CHEBI:15980"/>
    </ligand>
</feature>
<comment type="function">
    <text evidence="13 15">Catalyzes the condensation of pantoate with beta-alanine in an ATP-dependent reaction via a pantoyl-adenylate intermediate.</text>
</comment>
<feature type="binding site" evidence="15">
    <location>
        <position position="172"/>
    </location>
    <ligand>
        <name>ATP</name>
        <dbReference type="ChEBI" id="CHEBI:30616"/>
    </ligand>
</feature>
<comment type="miscellaneous">
    <text evidence="15">The reaction proceeds by a bi uni uni bi ping pong mechanism.</text>
</comment>
<dbReference type="AlphaFoldDB" id="A0A5Q2FIE8"/>
<comment type="similarity">
    <text evidence="3 15">Belongs to the pantothenate synthetase family.</text>
</comment>
<evidence type="ECO:0000256" key="4">
    <source>
        <dbReference type="ARBA" id="ARBA00012219"/>
    </source>
</evidence>
<feature type="active site" description="Proton donor" evidence="15">
    <location>
        <position position="33"/>
    </location>
</feature>
<keyword evidence="6 15" id="KW-0963">Cytoplasm</keyword>
<dbReference type="HAMAP" id="MF_00158">
    <property type="entry name" value="PanC"/>
    <property type="match status" value="1"/>
</dbReference>
<keyword evidence="8 15" id="KW-0566">Pantothenate biosynthesis</keyword>
<feature type="binding site" evidence="15">
    <location>
        <begin position="180"/>
        <end position="183"/>
    </location>
    <ligand>
        <name>ATP</name>
        <dbReference type="ChEBI" id="CHEBI:30616"/>
    </ligand>
</feature>
<dbReference type="InterPro" id="IPR014729">
    <property type="entry name" value="Rossmann-like_a/b/a_fold"/>
</dbReference>
<evidence type="ECO:0000256" key="5">
    <source>
        <dbReference type="ARBA" id="ARBA00014155"/>
    </source>
</evidence>
<feature type="binding site" evidence="15">
    <location>
        <position position="57"/>
    </location>
    <ligand>
        <name>(R)-pantoate</name>
        <dbReference type="ChEBI" id="CHEBI:15980"/>
    </ligand>
</feature>
<dbReference type="Gene3D" id="3.40.50.620">
    <property type="entry name" value="HUPs"/>
    <property type="match status" value="1"/>
</dbReference>
<dbReference type="EC" id="6.3.2.1" evidence="4 15"/>
<comment type="pathway">
    <text evidence="2 15">Cofactor biosynthesis; (R)-pantothenate biosynthesis; (R)-pantothenate from (R)-pantoate and beta-alanine: step 1/1.</text>
</comment>
<dbReference type="GO" id="GO:0005524">
    <property type="term" value="F:ATP binding"/>
    <property type="evidence" value="ECO:0007669"/>
    <property type="project" value="UniProtKB-KW"/>
</dbReference>
<keyword evidence="7 15" id="KW-0436">Ligase</keyword>
<evidence type="ECO:0000256" key="13">
    <source>
        <dbReference type="ARBA" id="ARBA00055042"/>
    </source>
</evidence>
<keyword evidence="9 15" id="KW-0547">Nucleotide-binding</keyword>
<dbReference type="KEGG" id="rain:Rai3103_11120"/>
<evidence type="ECO:0000256" key="1">
    <source>
        <dbReference type="ARBA" id="ARBA00004496"/>
    </source>
</evidence>
<organism evidence="16 17">
    <name type="scientific">Raineyella fluvialis</name>
    <dbReference type="NCBI Taxonomy" id="2662261"/>
    <lineage>
        <taxon>Bacteria</taxon>
        <taxon>Bacillati</taxon>
        <taxon>Actinomycetota</taxon>
        <taxon>Actinomycetes</taxon>
        <taxon>Propionibacteriales</taxon>
        <taxon>Propionibacteriaceae</taxon>
        <taxon>Raineyella</taxon>
    </lineage>
</organism>
<accession>A0A5Q2FIE8</accession>
<dbReference type="GO" id="GO:0004592">
    <property type="term" value="F:pantoate-beta-alanine ligase activity"/>
    <property type="evidence" value="ECO:0007669"/>
    <property type="project" value="UniProtKB-UniRule"/>
</dbReference>
<dbReference type="EMBL" id="CP045725">
    <property type="protein sequence ID" value="QGF24136.1"/>
    <property type="molecule type" value="Genomic_DNA"/>
</dbReference>
<feature type="binding site" evidence="15">
    <location>
        <begin position="143"/>
        <end position="146"/>
    </location>
    <ligand>
        <name>ATP</name>
        <dbReference type="ChEBI" id="CHEBI:30616"/>
    </ligand>
</feature>
<dbReference type="Pfam" id="PF02569">
    <property type="entry name" value="Pantoate_ligase"/>
    <property type="match status" value="1"/>
</dbReference>
<evidence type="ECO:0000256" key="6">
    <source>
        <dbReference type="ARBA" id="ARBA00022490"/>
    </source>
</evidence>
<evidence type="ECO:0000256" key="14">
    <source>
        <dbReference type="ARBA" id="ARBA00077433"/>
    </source>
</evidence>